<proteinExistence type="predicted"/>
<dbReference type="GO" id="GO:0006508">
    <property type="term" value="P:proteolysis"/>
    <property type="evidence" value="ECO:0007669"/>
    <property type="project" value="InterPro"/>
</dbReference>
<dbReference type="PANTHER" id="PTHR34448:SF1">
    <property type="entry name" value="BLL6088 PROTEIN"/>
    <property type="match status" value="1"/>
</dbReference>
<dbReference type="Pfam" id="PF02073">
    <property type="entry name" value="Peptidase_M29"/>
    <property type="match status" value="1"/>
</dbReference>
<accession>A0A3D2X573</accession>
<dbReference type="EMBL" id="DPVV01000216">
    <property type="protein sequence ID" value="HCL02054.1"/>
    <property type="molecule type" value="Genomic_DNA"/>
</dbReference>
<dbReference type="AlphaFoldDB" id="A0A3D2X573"/>
<sequence length="330" mass="37366">MEKKLIKKLLKATGVKEGELILLHFWGEDKDRTILHDFATQVAALGATPFEVTQSRTVNRELFSEAKDSCFNERYFQIFKEFDAVIDLFSYQPVVIGGSLSEEAMQNYRRYMSGLFGTLMKAKRFTQLRIPTEENAKAFSMEPQEFIERMTCAYDVDYDNIRLRGEEKIEELKQTKKAILHTGEKETLTIEYENREWFNDAGEGDLPCGEIYIAPLENKTEGTMYFETLYLDDLPACNQVTLTIMGGKVVDSSHDLVKNYLMDLPESGRVVCEFGIGLNPKIKGLTGCTVLDEKMDGTVHIAIGANHMFGGVNEAPMHIDLVGVATIDYK</sequence>
<dbReference type="InterPro" id="IPR000787">
    <property type="entry name" value="Peptidase_M29"/>
</dbReference>
<comment type="caution">
    <text evidence="2">The sequence shown here is derived from an EMBL/GenBank/DDBJ whole genome shotgun (WGS) entry which is preliminary data.</text>
</comment>
<evidence type="ECO:0000313" key="2">
    <source>
        <dbReference type="EMBL" id="HCL02054.1"/>
    </source>
</evidence>
<organism evidence="2 3">
    <name type="scientific">Lachnoclostridium phytofermentans</name>
    <dbReference type="NCBI Taxonomy" id="66219"/>
    <lineage>
        <taxon>Bacteria</taxon>
        <taxon>Bacillati</taxon>
        <taxon>Bacillota</taxon>
        <taxon>Clostridia</taxon>
        <taxon>Lachnospirales</taxon>
        <taxon>Lachnospiraceae</taxon>
    </lineage>
</organism>
<gene>
    <name evidence="2" type="ORF">DHW61_06485</name>
</gene>
<dbReference type="Proteomes" id="UP000262969">
    <property type="component" value="Unassembled WGS sequence"/>
</dbReference>
<dbReference type="InterPro" id="IPR052170">
    <property type="entry name" value="M29_Exopeptidase"/>
</dbReference>
<protein>
    <recommendedName>
        <fullName evidence="4">Leucyl aminopeptidase</fullName>
    </recommendedName>
</protein>
<keyword evidence="1" id="KW-0479">Metal-binding</keyword>
<dbReference type="PANTHER" id="PTHR34448">
    <property type="entry name" value="AMINOPEPTIDASE"/>
    <property type="match status" value="1"/>
</dbReference>
<name>A0A3D2X573_9FIRM</name>
<reference evidence="2 3" key="1">
    <citation type="journal article" date="2018" name="Nat. Biotechnol.">
        <title>A standardized bacterial taxonomy based on genome phylogeny substantially revises the tree of life.</title>
        <authorList>
            <person name="Parks D.H."/>
            <person name="Chuvochina M."/>
            <person name="Waite D.W."/>
            <person name="Rinke C."/>
            <person name="Skarshewski A."/>
            <person name="Chaumeil P.A."/>
            <person name="Hugenholtz P."/>
        </authorList>
    </citation>
    <scope>NUCLEOTIDE SEQUENCE [LARGE SCALE GENOMIC DNA]</scope>
    <source>
        <strain evidence="2">UBA11728</strain>
    </source>
</reference>
<dbReference type="GO" id="GO:0046872">
    <property type="term" value="F:metal ion binding"/>
    <property type="evidence" value="ECO:0007669"/>
    <property type="project" value="UniProtKB-KW"/>
</dbReference>
<evidence type="ECO:0000256" key="1">
    <source>
        <dbReference type="ARBA" id="ARBA00022723"/>
    </source>
</evidence>
<dbReference type="SUPFAM" id="SSF144052">
    <property type="entry name" value="Thermophilic metalloprotease-like"/>
    <property type="match status" value="1"/>
</dbReference>
<dbReference type="GO" id="GO:0004177">
    <property type="term" value="F:aminopeptidase activity"/>
    <property type="evidence" value="ECO:0007669"/>
    <property type="project" value="InterPro"/>
</dbReference>
<evidence type="ECO:0000313" key="3">
    <source>
        <dbReference type="Proteomes" id="UP000262969"/>
    </source>
</evidence>
<evidence type="ECO:0008006" key="4">
    <source>
        <dbReference type="Google" id="ProtNLM"/>
    </source>
</evidence>